<gene>
    <name evidence="15" type="ORF">DPN68_00870</name>
</gene>
<dbReference type="OrthoDB" id="9801421at2"/>
<protein>
    <recommendedName>
        <fullName evidence="4">prolyl oligopeptidase</fullName>
        <ecNumber evidence="4">3.4.21.26</ecNumber>
    </recommendedName>
    <alternativeName>
        <fullName evidence="11">Proline-specific endopeptidase</fullName>
    </alternativeName>
</protein>
<keyword evidence="12" id="KW-0812">Transmembrane</keyword>
<dbReference type="Proteomes" id="UP000253319">
    <property type="component" value="Unassembled WGS sequence"/>
</dbReference>
<dbReference type="EMBL" id="QLST01000001">
    <property type="protein sequence ID" value="RBA29811.1"/>
    <property type="molecule type" value="Genomic_DNA"/>
</dbReference>
<reference evidence="15 16" key="1">
    <citation type="submission" date="2018-06" db="EMBL/GenBank/DDBJ databases">
        <title>Flavobacterium tibetense sp. nov., isolated from a wetland YonghuCo on Tibetan Plateau.</title>
        <authorList>
            <person name="Xing P."/>
            <person name="Phurbu D."/>
            <person name="Lu H."/>
        </authorList>
    </citation>
    <scope>NUCLEOTIDE SEQUENCE [LARGE SCALE GENOMIC DNA]</scope>
    <source>
        <strain evidence="15 16">YH5</strain>
    </source>
</reference>
<evidence type="ECO:0000256" key="8">
    <source>
        <dbReference type="ARBA" id="ARBA00022801"/>
    </source>
</evidence>
<dbReference type="InterPro" id="IPR002470">
    <property type="entry name" value="Peptidase_S9A"/>
</dbReference>
<organism evidence="15 16">
    <name type="scientific">Flavobacterium tibetense</name>
    <dbReference type="NCBI Taxonomy" id="2233533"/>
    <lineage>
        <taxon>Bacteria</taxon>
        <taxon>Pseudomonadati</taxon>
        <taxon>Bacteroidota</taxon>
        <taxon>Flavobacteriia</taxon>
        <taxon>Flavobacteriales</taxon>
        <taxon>Flavobacteriaceae</taxon>
        <taxon>Flavobacterium</taxon>
    </lineage>
</organism>
<keyword evidence="9" id="KW-0720">Serine protease</keyword>
<dbReference type="SUPFAM" id="SSF50993">
    <property type="entry name" value="Peptidase/esterase 'gauge' domain"/>
    <property type="match status" value="1"/>
</dbReference>
<dbReference type="PROSITE" id="PS00708">
    <property type="entry name" value="PRO_ENDOPEP_SER"/>
    <property type="match status" value="1"/>
</dbReference>
<keyword evidence="6" id="KW-0732">Signal</keyword>
<dbReference type="InterPro" id="IPR051167">
    <property type="entry name" value="Prolyl_oligopep/macrocyclase"/>
</dbReference>
<feature type="domain" description="Peptidase S9A N-terminal" evidence="14">
    <location>
        <begin position="35"/>
        <end position="428"/>
    </location>
</feature>
<evidence type="ECO:0000256" key="4">
    <source>
        <dbReference type="ARBA" id="ARBA00011897"/>
    </source>
</evidence>
<dbReference type="GO" id="GO:0070012">
    <property type="term" value="F:oligopeptidase activity"/>
    <property type="evidence" value="ECO:0007669"/>
    <property type="project" value="TreeGrafter"/>
</dbReference>
<dbReference type="FunFam" id="3.40.50.1820:FF:000005">
    <property type="entry name" value="Prolyl endopeptidase"/>
    <property type="match status" value="1"/>
</dbReference>
<keyword evidence="12" id="KW-1133">Transmembrane helix</keyword>
<keyword evidence="16" id="KW-1185">Reference proteome</keyword>
<dbReference type="PANTHER" id="PTHR42881:SF2">
    <property type="entry name" value="PROLYL ENDOPEPTIDASE"/>
    <property type="match status" value="1"/>
</dbReference>
<evidence type="ECO:0000313" key="15">
    <source>
        <dbReference type="EMBL" id="RBA29811.1"/>
    </source>
</evidence>
<dbReference type="InterPro" id="IPR029058">
    <property type="entry name" value="AB_hydrolase_fold"/>
</dbReference>
<dbReference type="PRINTS" id="PR00862">
    <property type="entry name" value="PROLIGOPTASE"/>
</dbReference>
<evidence type="ECO:0000256" key="5">
    <source>
        <dbReference type="ARBA" id="ARBA00022670"/>
    </source>
</evidence>
<evidence type="ECO:0000256" key="3">
    <source>
        <dbReference type="ARBA" id="ARBA00005228"/>
    </source>
</evidence>
<comment type="catalytic activity">
    <reaction evidence="1">
        <text>Hydrolysis of Pro-|-Xaa &gt;&gt; Ala-|-Xaa in oligopeptides.</text>
        <dbReference type="EC" id="3.4.21.26"/>
    </reaction>
</comment>
<dbReference type="GO" id="GO:0006508">
    <property type="term" value="P:proteolysis"/>
    <property type="evidence" value="ECO:0007669"/>
    <property type="project" value="UniProtKB-KW"/>
</dbReference>
<evidence type="ECO:0000256" key="6">
    <source>
        <dbReference type="ARBA" id="ARBA00022729"/>
    </source>
</evidence>
<dbReference type="InterPro" id="IPR002471">
    <property type="entry name" value="Pept_S9_AS"/>
</dbReference>
<dbReference type="Gene3D" id="2.130.10.120">
    <property type="entry name" value="Prolyl oligopeptidase, N-terminal domain"/>
    <property type="match status" value="1"/>
</dbReference>
<evidence type="ECO:0000259" key="14">
    <source>
        <dbReference type="Pfam" id="PF02897"/>
    </source>
</evidence>
<evidence type="ECO:0000256" key="1">
    <source>
        <dbReference type="ARBA" id="ARBA00001070"/>
    </source>
</evidence>
<dbReference type="RefSeq" id="WP_113987693.1">
    <property type="nucleotide sequence ID" value="NZ_QLST01000001.1"/>
</dbReference>
<evidence type="ECO:0000256" key="9">
    <source>
        <dbReference type="ARBA" id="ARBA00022825"/>
    </source>
</evidence>
<dbReference type="Pfam" id="PF02897">
    <property type="entry name" value="Peptidase_S9_N"/>
    <property type="match status" value="1"/>
</dbReference>
<evidence type="ECO:0000256" key="12">
    <source>
        <dbReference type="SAM" id="Phobius"/>
    </source>
</evidence>
<dbReference type="AlphaFoldDB" id="A0A365P5C8"/>
<evidence type="ECO:0000256" key="10">
    <source>
        <dbReference type="ARBA" id="ARBA00060121"/>
    </source>
</evidence>
<comment type="caution">
    <text evidence="15">The sequence shown here is derived from an EMBL/GenBank/DDBJ whole genome shotgun (WGS) entry which is preliminary data.</text>
</comment>
<proteinExistence type="inferred from homology"/>
<dbReference type="InterPro" id="IPR023302">
    <property type="entry name" value="Pept_S9A_N"/>
</dbReference>
<dbReference type="GO" id="GO:0004252">
    <property type="term" value="F:serine-type endopeptidase activity"/>
    <property type="evidence" value="ECO:0007669"/>
    <property type="project" value="UniProtKB-EC"/>
</dbReference>
<evidence type="ECO:0000256" key="7">
    <source>
        <dbReference type="ARBA" id="ARBA00022764"/>
    </source>
</evidence>
<dbReference type="SUPFAM" id="SSF53474">
    <property type="entry name" value="alpha/beta-Hydrolases"/>
    <property type="match status" value="1"/>
</dbReference>
<comment type="similarity">
    <text evidence="3">Belongs to the peptidase S9A family.</text>
</comment>
<dbReference type="InterPro" id="IPR001375">
    <property type="entry name" value="Peptidase_S9_cat"/>
</dbReference>
<dbReference type="Pfam" id="PF00326">
    <property type="entry name" value="Peptidase_S9"/>
    <property type="match status" value="1"/>
</dbReference>
<dbReference type="Gene3D" id="3.40.50.1820">
    <property type="entry name" value="alpha/beta hydrolase"/>
    <property type="match status" value="1"/>
</dbReference>
<dbReference type="GO" id="GO:0005829">
    <property type="term" value="C:cytosol"/>
    <property type="evidence" value="ECO:0007669"/>
    <property type="project" value="TreeGrafter"/>
</dbReference>
<comment type="subcellular location">
    <subcellularLocation>
        <location evidence="2">Periplasm</location>
    </subcellularLocation>
</comment>
<feature type="domain" description="Peptidase S9 prolyl oligopeptidase catalytic" evidence="13">
    <location>
        <begin position="500"/>
        <end position="707"/>
    </location>
</feature>
<keyword evidence="8" id="KW-0378">Hydrolase</keyword>
<comment type="function">
    <text evidence="10">Cleaves peptide bonds on the C-terminal side of prolyl residues within peptides that are up to approximately 30 amino acids long. Has an absolute requirement for an X-Pro bond in the trans configuration immediately preceding the Pro-Y scissible bond.</text>
</comment>
<evidence type="ECO:0000256" key="11">
    <source>
        <dbReference type="ARBA" id="ARBA00081187"/>
    </source>
</evidence>
<dbReference type="GO" id="GO:0042597">
    <property type="term" value="C:periplasmic space"/>
    <property type="evidence" value="ECO:0007669"/>
    <property type="project" value="UniProtKB-SubCell"/>
</dbReference>
<accession>A0A365P5C8</accession>
<evidence type="ECO:0000259" key="13">
    <source>
        <dbReference type="Pfam" id="PF00326"/>
    </source>
</evidence>
<dbReference type="EC" id="3.4.21.26" evidence="4"/>
<dbReference type="PANTHER" id="PTHR42881">
    <property type="entry name" value="PROLYL ENDOPEPTIDASE"/>
    <property type="match status" value="1"/>
</dbReference>
<keyword evidence="7" id="KW-0574">Periplasm</keyword>
<feature type="transmembrane region" description="Helical" evidence="12">
    <location>
        <begin position="7"/>
        <end position="33"/>
    </location>
</feature>
<keyword evidence="12" id="KW-0472">Membrane</keyword>
<evidence type="ECO:0000256" key="2">
    <source>
        <dbReference type="ARBA" id="ARBA00004418"/>
    </source>
</evidence>
<keyword evidence="5" id="KW-0645">Protease</keyword>
<evidence type="ECO:0000313" key="16">
    <source>
        <dbReference type="Proteomes" id="UP000253319"/>
    </source>
</evidence>
<sequence length="708" mass="82693">MTIFNNFTLLTFLSSLMKIIPFLVVILSTSILFSQTKKNNSVEITKFNHSFVDEYIWLEDVNSNSTEEWIENQNNSSKEAINKTVKKHDFLFKIKDYDYLSTNSLPLKIGKFYYSKYRLHKNKPSVLHFRENLNDSPKELVDPYRVYKSEDVLLLGYYPSRNSKFLAYEVSKDGSDKHEIRFVDIAKQEYLADVLTDIKFSNIAWKYDEGIFYKKNTNKVFFEKDSTFQLYYHKINDSQTNDKLIFDTTDSENKFSFTSQDDKLFLIESNKNETLKNYYYINKTGDDNFAIVPFIKDDPNSFEFIKYRNDFIYCQTKSFPWGSISKFNINNPDEKSIVIPQIYNHLLIKTYFLDKFIVTKYKHLGKFYININDFEGNFIRKFEAPYGMDFTIRFYNKKTDELFVTFYSHTISYLNYRLNINTGESKIYFNDFIRPKPTLFPFDYFTTKTITYKSRDGKDVPITIIHKKNINLDGNNPTLLKAYGGFGLISSPNYDTGLLHFLEKGGVYAYAEIRGGGDKGTNWHKNGSGKNKMNSFNDFVDAAEFLISEKYTSANKLAITGSSHGGLVVGVAITQRPDLFKVAIPVVGVFDMYNFDKYTVGKYHLDEFGDPNIKEDFEQIMKYSPLHNIKEDINYPTTLVITSRNDDRVPPIHSYKFVAKLQNRTSQKNPIYLQVVDKAGHYGNISNYKNQVSESAEFYSFIWEHLNN</sequence>
<name>A0A365P5C8_9FLAO</name>